<organism evidence="1 2">
    <name type="scientific">Xenopus laevis</name>
    <name type="common">African clawed frog</name>
    <dbReference type="NCBI Taxonomy" id="8355"/>
    <lineage>
        <taxon>Eukaryota</taxon>
        <taxon>Metazoa</taxon>
        <taxon>Chordata</taxon>
        <taxon>Craniata</taxon>
        <taxon>Vertebrata</taxon>
        <taxon>Euteleostomi</taxon>
        <taxon>Amphibia</taxon>
        <taxon>Batrachia</taxon>
        <taxon>Anura</taxon>
        <taxon>Pipoidea</taxon>
        <taxon>Pipidae</taxon>
        <taxon>Xenopodinae</taxon>
        <taxon>Xenopus</taxon>
        <taxon>Xenopus</taxon>
    </lineage>
</organism>
<accession>A0A974DVJ6</accession>
<proteinExistence type="predicted"/>
<dbReference type="Proteomes" id="UP000694892">
    <property type="component" value="Chromosome 1S"/>
</dbReference>
<dbReference type="PROSITE" id="PS51257">
    <property type="entry name" value="PROKAR_LIPOPROTEIN"/>
    <property type="match status" value="1"/>
</dbReference>
<evidence type="ECO:0000313" key="1">
    <source>
        <dbReference type="EMBL" id="OCT98738.1"/>
    </source>
</evidence>
<evidence type="ECO:0000313" key="2">
    <source>
        <dbReference type="Proteomes" id="UP000694892"/>
    </source>
</evidence>
<gene>
    <name evidence="1" type="ORF">XELAEV_18010970mg</name>
</gene>
<protein>
    <submittedName>
        <fullName evidence="1">Uncharacterized protein</fullName>
    </submittedName>
</protein>
<dbReference type="EMBL" id="CM004467">
    <property type="protein sequence ID" value="OCT98738.1"/>
    <property type="molecule type" value="Genomic_DNA"/>
</dbReference>
<reference evidence="2" key="1">
    <citation type="journal article" date="2016" name="Nature">
        <title>Genome evolution in the allotetraploid frog Xenopus laevis.</title>
        <authorList>
            <person name="Session A.M."/>
            <person name="Uno Y."/>
            <person name="Kwon T."/>
            <person name="Chapman J.A."/>
            <person name="Toyoda A."/>
            <person name="Takahashi S."/>
            <person name="Fukui A."/>
            <person name="Hikosaka A."/>
            <person name="Suzuki A."/>
            <person name="Kondo M."/>
            <person name="van Heeringen S.J."/>
            <person name="Quigley I."/>
            <person name="Heinz S."/>
            <person name="Ogino H."/>
            <person name="Ochi H."/>
            <person name="Hellsten U."/>
            <person name="Lyons J.B."/>
            <person name="Simakov O."/>
            <person name="Putnam N."/>
            <person name="Stites J."/>
            <person name="Kuroki Y."/>
            <person name="Tanaka T."/>
            <person name="Michiue T."/>
            <person name="Watanabe M."/>
            <person name="Bogdanovic O."/>
            <person name="Lister R."/>
            <person name="Georgiou G."/>
            <person name="Paranjpe S.S."/>
            <person name="van Kruijsbergen I."/>
            <person name="Shu S."/>
            <person name="Carlson J."/>
            <person name="Kinoshita T."/>
            <person name="Ohta Y."/>
            <person name="Mawaribuchi S."/>
            <person name="Jenkins J."/>
            <person name="Grimwood J."/>
            <person name="Schmutz J."/>
            <person name="Mitros T."/>
            <person name="Mozaffari S.V."/>
            <person name="Suzuki Y."/>
            <person name="Haramoto Y."/>
            <person name="Yamamoto T.S."/>
            <person name="Takagi C."/>
            <person name="Heald R."/>
            <person name="Miller K."/>
            <person name="Haudenschild C."/>
            <person name="Kitzman J."/>
            <person name="Nakayama T."/>
            <person name="Izutsu Y."/>
            <person name="Robert J."/>
            <person name="Fortriede J."/>
            <person name="Burns K."/>
            <person name="Lotay V."/>
            <person name="Karimi K."/>
            <person name="Yasuoka Y."/>
            <person name="Dichmann D.S."/>
            <person name="Flajnik M.F."/>
            <person name="Houston D.W."/>
            <person name="Shendure J."/>
            <person name="DuPasquier L."/>
            <person name="Vize P.D."/>
            <person name="Zorn A.M."/>
            <person name="Ito M."/>
            <person name="Marcotte E.M."/>
            <person name="Wallingford J.B."/>
            <person name="Ito Y."/>
            <person name="Asashima M."/>
            <person name="Ueno N."/>
            <person name="Matsuda Y."/>
            <person name="Veenstra G.J."/>
            <person name="Fujiyama A."/>
            <person name="Harland R.M."/>
            <person name="Taira M."/>
            <person name="Rokhsar D.S."/>
        </authorList>
    </citation>
    <scope>NUCLEOTIDE SEQUENCE [LARGE SCALE GENOMIC DNA]</scope>
    <source>
        <strain evidence="2">J</strain>
    </source>
</reference>
<sequence>MPFSVKRWFCRKGNIAYSLSFSCAKNVTNERPPSRSGEGEGAEYSGLYIILTHNDNTATGRGHVIVLDAPPVTALPTHTLRFPFILCSSHLYSDLPTYTLLFPLTLCASHLYSAHPTHTLLFPLIL</sequence>
<name>A0A974DVJ6_XENLA</name>
<dbReference type="AlphaFoldDB" id="A0A974DVJ6"/>